<dbReference type="CDD" id="cd07043">
    <property type="entry name" value="STAS_anti-anti-sigma_factors"/>
    <property type="match status" value="1"/>
</dbReference>
<name>A0ABU4T8C2_9PSEU</name>
<dbReference type="InterPro" id="IPR002645">
    <property type="entry name" value="STAS_dom"/>
</dbReference>
<organism evidence="4 5">
    <name type="scientific">Lentzea miocenica</name>
    <dbReference type="NCBI Taxonomy" id="3095431"/>
    <lineage>
        <taxon>Bacteria</taxon>
        <taxon>Bacillati</taxon>
        <taxon>Actinomycetota</taxon>
        <taxon>Actinomycetes</taxon>
        <taxon>Pseudonocardiales</taxon>
        <taxon>Pseudonocardiaceae</taxon>
        <taxon>Lentzea</taxon>
    </lineage>
</organism>
<evidence type="ECO:0000313" key="4">
    <source>
        <dbReference type="EMBL" id="MDX8034197.1"/>
    </source>
</evidence>
<evidence type="ECO:0000313" key="5">
    <source>
        <dbReference type="Proteomes" id="UP001285521"/>
    </source>
</evidence>
<comment type="similarity">
    <text evidence="1 2">Belongs to the anti-sigma-factor antagonist family.</text>
</comment>
<dbReference type="NCBIfam" id="TIGR00377">
    <property type="entry name" value="ant_ant_sig"/>
    <property type="match status" value="1"/>
</dbReference>
<dbReference type="PANTHER" id="PTHR33495:SF2">
    <property type="entry name" value="ANTI-SIGMA FACTOR ANTAGONIST TM_1081-RELATED"/>
    <property type="match status" value="1"/>
</dbReference>
<dbReference type="PROSITE" id="PS50801">
    <property type="entry name" value="STAS"/>
    <property type="match status" value="1"/>
</dbReference>
<dbReference type="InterPro" id="IPR036513">
    <property type="entry name" value="STAS_dom_sf"/>
</dbReference>
<keyword evidence="5" id="KW-1185">Reference proteome</keyword>
<sequence length="120" mass="12871">MLEQQLDRAMPNCTVRGSWQDGIPVIAVTGEVDIGTAPLLRAELTSQLAQSPVVLVVDLREVTFFDSSGIGALLAAHRRTADLRVVADRAPVLRTLHYAGMDTVFRVHPTLAAALAGLAR</sequence>
<protein>
    <recommendedName>
        <fullName evidence="2">Anti-sigma factor antagonist</fullName>
    </recommendedName>
</protein>
<proteinExistence type="inferred from homology"/>
<dbReference type="RefSeq" id="WP_319969220.1">
    <property type="nucleotide sequence ID" value="NZ_JAXAVW010000025.1"/>
</dbReference>
<dbReference type="EMBL" id="JAXAVW010000025">
    <property type="protein sequence ID" value="MDX8034197.1"/>
    <property type="molecule type" value="Genomic_DNA"/>
</dbReference>
<feature type="domain" description="STAS" evidence="3">
    <location>
        <begin position="21"/>
        <end position="118"/>
    </location>
</feature>
<dbReference type="Pfam" id="PF01740">
    <property type="entry name" value="STAS"/>
    <property type="match status" value="1"/>
</dbReference>
<accession>A0ABU4T8C2</accession>
<dbReference type="SUPFAM" id="SSF52091">
    <property type="entry name" value="SpoIIaa-like"/>
    <property type="match status" value="1"/>
</dbReference>
<reference evidence="4 5" key="2">
    <citation type="submission" date="2023-11" db="EMBL/GenBank/DDBJ databases">
        <authorList>
            <person name="Lara A.C."/>
            <person name="Chronakova A."/>
        </authorList>
    </citation>
    <scope>NUCLEOTIDE SEQUENCE [LARGE SCALE GENOMIC DNA]</scope>
    <source>
        <strain evidence="4 5">BCCO 10_0856</strain>
    </source>
</reference>
<gene>
    <name evidence="4" type="ORF">SK803_28600</name>
</gene>
<evidence type="ECO:0000256" key="1">
    <source>
        <dbReference type="ARBA" id="ARBA00009013"/>
    </source>
</evidence>
<dbReference type="InterPro" id="IPR003658">
    <property type="entry name" value="Anti-sigma_ant"/>
</dbReference>
<reference evidence="4 5" key="1">
    <citation type="submission" date="2023-11" db="EMBL/GenBank/DDBJ databases">
        <title>Lentzea sokolovensis, sp. nov., Lentzea kristufkii, sp. nov., and Lentzea miocenensis, sp. nov., rare actinobacteria from Sokolov Coal Basin, Miocene lacustrine sediment, Czech Republic.</title>
        <authorList>
            <person name="Lara A."/>
            <person name="Kotroba L."/>
            <person name="Nouioui I."/>
            <person name="Neumann-Schaal M."/>
            <person name="Mast Y."/>
            <person name="Chronakova A."/>
        </authorList>
    </citation>
    <scope>NUCLEOTIDE SEQUENCE [LARGE SCALE GENOMIC DNA]</scope>
    <source>
        <strain evidence="4 5">BCCO 10_0856</strain>
    </source>
</reference>
<evidence type="ECO:0000256" key="2">
    <source>
        <dbReference type="RuleBase" id="RU003749"/>
    </source>
</evidence>
<evidence type="ECO:0000259" key="3">
    <source>
        <dbReference type="PROSITE" id="PS50801"/>
    </source>
</evidence>
<dbReference type="Gene3D" id="3.30.750.24">
    <property type="entry name" value="STAS domain"/>
    <property type="match status" value="1"/>
</dbReference>
<dbReference type="PANTHER" id="PTHR33495">
    <property type="entry name" value="ANTI-SIGMA FACTOR ANTAGONIST TM_1081-RELATED-RELATED"/>
    <property type="match status" value="1"/>
</dbReference>
<dbReference type="Proteomes" id="UP001285521">
    <property type="component" value="Unassembled WGS sequence"/>
</dbReference>
<comment type="caution">
    <text evidence="4">The sequence shown here is derived from an EMBL/GenBank/DDBJ whole genome shotgun (WGS) entry which is preliminary data.</text>
</comment>